<keyword evidence="7" id="KW-1185">Reference proteome</keyword>
<evidence type="ECO:0000256" key="1">
    <source>
        <dbReference type="ARBA" id="ARBA00022737"/>
    </source>
</evidence>
<dbReference type="PANTHER" id="PTHR47186:SF3">
    <property type="entry name" value="OS09G0267800 PROTEIN"/>
    <property type="match status" value="1"/>
</dbReference>
<evidence type="ECO:0000313" key="7">
    <source>
        <dbReference type="Proteomes" id="UP001237642"/>
    </source>
</evidence>
<gene>
    <name evidence="6" type="ORF">POM88_040072</name>
</gene>
<sequence length="564" mass="63838">MAEAVAALTALAGNLASLVTNEVVRIWNLDEDLGALQETLNSIQALLSDSRDIPPPLESVRDWFKLLDARAKDAAAFLNELQSEAAPVNVKNPITRSWAARKIKKFQDSFDDIYKRARDLGFQPVEYLRSVKSSGQSRDMGSIPPIENESQIVGRYLVQTVSGNNEESLRVVVNRDVSNIEEASRARLHEKSHIRHLVLSWKNNEDGRGDREFNDEDVMKELKPHTYLKTLTVEGFQGKNFAPWIIMMTNLEEITLKDCKRCEVLPSLPTLISLEIKNCPRLRMTPNSFPSLKNFKIGNLESSMILETMSTNASSLTYLELKYITDGGGTSSSSSSSRSDMESVINMLLRNNSLSLTTLDLVECKGVERLTVGVSLEKLWVYDCPNLTSIRLDQGSAGLISLSIRKCFCSLLLDVSSQIQSCTLEKLKLGPFLGNLDEFPWPFSSSSSSNSFHNLYRLELFGWGRVKSRQLFEQLQSSTFPALAKLFINDFKELEALPDSLANFPCLELLEIKRCQNLKSLPMFGEYHSLEELYVFKCPRLKERCEMGNRPEWFKIQHIPLIKW</sequence>
<keyword evidence="3" id="KW-0611">Plant defense</keyword>
<dbReference type="Pfam" id="PF25019">
    <property type="entry name" value="LRR_R13L1-DRL21"/>
    <property type="match status" value="1"/>
</dbReference>
<evidence type="ECO:0000256" key="3">
    <source>
        <dbReference type="ARBA" id="ARBA00022821"/>
    </source>
</evidence>
<protein>
    <recommendedName>
        <fullName evidence="8">Rx N-terminal domain-containing protein</fullName>
    </recommendedName>
</protein>
<keyword evidence="2" id="KW-0547">Nucleotide-binding</keyword>
<dbReference type="PANTHER" id="PTHR47186">
    <property type="entry name" value="LEUCINE-RICH REPEAT-CONTAINING PROTEIN 57"/>
    <property type="match status" value="1"/>
</dbReference>
<dbReference type="InterPro" id="IPR056789">
    <property type="entry name" value="LRR_R13L1-DRL21"/>
</dbReference>
<dbReference type="Gene3D" id="3.80.10.10">
    <property type="entry name" value="Ribonuclease Inhibitor"/>
    <property type="match status" value="2"/>
</dbReference>
<dbReference type="InterPro" id="IPR032675">
    <property type="entry name" value="LRR_dom_sf"/>
</dbReference>
<feature type="domain" description="Disease resistance N-terminal" evidence="4">
    <location>
        <begin position="7"/>
        <end position="88"/>
    </location>
</feature>
<evidence type="ECO:0000313" key="6">
    <source>
        <dbReference type="EMBL" id="KAK1364511.1"/>
    </source>
</evidence>
<proteinExistence type="predicted"/>
<comment type="caution">
    <text evidence="6">The sequence shown here is derived from an EMBL/GenBank/DDBJ whole genome shotgun (WGS) entry which is preliminary data.</text>
</comment>
<reference evidence="6" key="2">
    <citation type="submission" date="2023-05" db="EMBL/GenBank/DDBJ databases">
        <authorList>
            <person name="Schelkunov M.I."/>
        </authorList>
    </citation>
    <scope>NUCLEOTIDE SEQUENCE</scope>
    <source>
        <strain evidence="6">Hsosn_3</strain>
        <tissue evidence="6">Leaf</tissue>
    </source>
</reference>
<dbReference type="AlphaFoldDB" id="A0AAD8HDE1"/>
<evidence type="ECO:0008006" key="8">
    <source>
        <dbReference type="Google" id="ProtNLM"/>
    </source>
</evidence>
<evidence type="ECO:0000259" key="5">
    <source>
        <dbReference type="Pfam" id="PF25019"/>
    </source>
</evidence>
<evidence type="ECO:0000259" key="4">
    <source>
        <dbReference type="Pfam" id="PF18052"/>
    </source>
</evidence>
<accession>A0AAD8HDE1</accession>
<keyword evidence="1" id="KW-0677">Repeat</keyword>
<evidence type="ECO:0000256" key="2">
    <source>
        <dbReference type="ARBA" id="ARBA00022741"/>
    </source>
</evidence>
<dbReference type="GO" id="GO:0000166">
    <property type="term" value="F:nucleotide binding"/>
    <property type="evidence" value="ECO:0007669"/>
    <property type="project" value="UniProtKB-KW"/>
</dbReference>
<name>A0AAD8HDE1_9APIA</name>
<dbReference type="EMBL" id="JAUIZM010000009">
    <property type="protein sequence ID" value="KAK1364511.1"/>
    <property type="molecule type" value="Genomic_DNA"/>
</dbReference>
<reference evidence="6" key="1">
    <citation type="submission" date="2023-02" db="EMBL/GenBank/DDBJ databases">
        <title>Genome of toxic invasive species Heracleum sosnowskyi carries increased number of genes despite the absence of recent whole-genome duplications.</title>
        <authorList>
            <person name="Schelkunov M."/>
            <person name="Shtratnikova V."/>
            <person name="Makarenko M."/>
            <person name="Klepikova A."/>
            <person name="Omelchenko D."/>
            <person name="Novikova G."/>
            <person name="Obukhova E."/>
            <person name="Bogdanov V."/>
            <person name="Penin A."/>
            <person name="Logacheva M."/>
        </authorList>
    </citation>
    <scope>NUCLEOTIDE SEQUENCE</scope>
    <source>
        <strain evidence="6">Hsosn_3</strain>
        <tissue evidence="6">Leaf</tissue>
    </source>
</reference>
<dbReference type="InterPro" id="IPR041118">
    <property type="entry name" value="Rx_N"/>
</dbReference>
<organism evidence="6 7">
    <name type="scientific">Heracleum sosnowskyi</name>
    <dbReference type="NCBI Taxonomy" id="360622"/>
    <lineage>
        <taxon>Eukaryota</taxon>
        <taxon>Viridiplantae</taxon>
        <taxon>Streptophyta</taxon>
        <taxon>Embryophyta</taxon>
        <taxon>Tracheophyta</taxon>
        <taxon>Spermatophyta</taxon>
        <taxon>Magnoliopsida</taxon>
        <taxon>eudicotyledons</taxon>
        <taxon>Gunneridae</taxon>
        <taxon>Pentapetalae</taxon>
        <taxon>asterids</taxon>
        <taxon>campanulids</taxon>
        <taxon>Apiales</taxon>
        <taxon>Apiaceae</taxon>
        <taxon>Apioideae</taxon>
        <taxon>apioid superclade</taxon>
        <taxon>Tordylieae</taxon>
        <taxon>Tordyliinae</taxon>
        <taxon>Heracleum</taxon>
    </lineage>
</organism>
<dbReference type="Gene3D" id="1.20.5.4130">
    <property type="match status" value="1"/>
</dbReference>
<dbReference type="GO" id="GO:0006952">
    <property type="term" value="P:defense response"/>
    <property type="evidence" value="ECO:0007669"/>
    <property type="project" value="UniProtKB-KW"/>
</dbReference>
<dbReference type="SUPFAM" id="SSF52058">
    <property type="entry name" value="L domain-like"/>
    <property type="match status" value="1"/>
</dbReference>
<dbReference type="Pfam" id="PF18052">
    <property type="entry name" value="Rx_N"/>
    <property type="match status" value="1"/>
</dbReference>
<dbReference type="Proteomes" id="UP001237642">
    <property type="component" value="Unassembled WGS sequence"/>
</dbReference>
<feature type="domain" description="R13L1/DRL21-like LRR repeat region" evidence="5">
    <location>
        <begin position="166"/>
        <end position="279"/>
    </location>
</feature>